<feature type="transmembrane region" description="Helical" evidence="6">
    <location>
        <begin position="276"/>
        <end position="299"/>
    </location>
</feature>
<accession>A0A212KDV5</accession>
<dbReference type="GO" id="GO:0015658">
    <property type="term" value="F:branched-chain amino acid transmembrane transporter activity"/>
    <property type="evidence" value="ECO:0007669"/>
    <property type="project" value="InterPro"/>
</dbReference>
<comment type="subcellular location">
    <subcellularLocation>
        <location evidence="1">Cell membrane</location>
        <topology evidence="1">Multi-pass membrane protein</topology>
    </subcellularLocation>
</comment>
<evidence type="ECO:0000256" key="1">
    <source>
        <dbReference type="ARBA" id="ARBA00004651"/>
    </source>
</evidence>
<keyword evidence="3 6" id="KW-0812">Transmembrane</keyword>
<dbReference type="InterPro" id="IPR043428">
    <property type="entry name" value="LivM-like"/>
</dbReference>
<feature type="transmembrane region" description="Helical" evidence="6">
    <location>
        <begin position="115"/>
        <end position="132"/>
    </location>
</feature>
<feature type="transmembrane region" description="Helical" evidence="6">
    <location>
        <begin position="7"/>
        <end position="26"/>
    </location>
</feature>
<feature type="transmembrane region" description="Helical" evidence="6">
    <location>
        <begin position="350"/>
        <end position="369"/>
    </location>
</feature>
<keyword evidence="5 6" id="KW-0472">Membrane</keyword>
<protein>
    <submittedName>
        <fullName evidence="7">ABC-type transporter, permease component: HAAT family</fullName>
    </submittedName>
</protein>
<feature type="transmembrane region" description="Helical" evidence="6">
    <location>
        <begin position="224"/>
        <end position="242"/>
    </location>
</feature>
<dbReference type="EMBL" id="FLUO01000001">
    <property type="protein sequence ID" value="SBW09883.1"/>
    <property type="molecule type" value="Genomic_DNA"/>
</dbReference>
<evidence type="ECO:0000313" key="7">
    <source>
        <dbReference type="EMBL" id="SBW09883.1"/>
    </source>
</evidence>
<dbReference type="InterPro" id="IPR001851">
    <property type="entry name" value="ABC_transp_permease"/>
</dbReference>
<reference evidence="7" key="1">
    <citation type="submission" date="2016-04" db="EMBL/GenBank/DDBJ databases">
        <authorList>
            <person name="Evans L.H."/>
            <person name="Alamgir A."/>
            <person name="Owens N."/>
            <person name="Weber N.D."/>
            <person name="Virtaneva K."/>
            <person name="Barbian K."/>
            <person name="Babar A."/>
            <person name="Rosenke K."/>
        </authorList>
    </citation>
    <scope>NUCLEOTIDE SEQUENCE</scope>
    <source>
        <strain evidence="7">86</strain>
    </source>
</reference>
<sequence>MIDRLPPFAVAAVSVLAGMVFAIVFMEQESDVAVISLVAAAAVAAWLGGRAGVAGAFARAAQARPAALSALVALAGLGVVAAFAEDHFPLLMLATVMLYATVALGLNVQFGYAGVVNFAGAAFFGIGAYTSAKLVGGSVPAILALPLGGLFAALIGLLLVIPVVRTRGHYAAVVTIAFSVLFKTFLEVNDTFGGPQGLPVGAMNLFGWDFGEGPTAFGIEASFYLNYALAAFALLALAFTLVRRLERSWLGLALDAVRLDETGAACYGIGIRRSKIFAFVLGNAIIGVAGALYGCMQGYVAPTSFTFSDSLILVAIVLLGGMGSPWGMILAAAIVVVLPEKLQAIQEYRFLLFSAVVIAILLFRPSGLLPRRVRRYFPEGGR</sequence>
<evidence type="ECO:0000256" key="2">
    <source>
        <dbReference type="ARBA" id="ARBA00022475"/>
    </source>
</evidence>
<dbReference type="AlphaFoldDB" id="A0A212KDV5"/>
<feature type="transmembrane region" description="Helical" evidence="6">
    <location>
        <begin position="65"/>
        <end position="84"/>
    </location>
</feature>
<feature type="transmembrane region" description="Helical" evidence="6">
    <location>
        <begin position="32"/>
        <end position="53"/>
    </location>
</feature>
<keyword evidence="4 6" id="KW-1133">Transmembrane helix</keyword>
<feature type="transmembrane region" description="Helical" evidence="6">
    <location>
        <begin position="90"/>
        <end position="108"/>
    </location>
</feature>
<organism evidence="7">
    <name type="scientific">uncultured Alphaproteobacteria bacterium</name>
    <dbReference type="NCBI Taxonomy" id="91750"/>
    <lineage>
        <taxon>Bacteria</taxon>
        <taxon>Pseudomonadati</taxon>
        <taxon>Pseudomonadota</taxon>
        <taxon>Alphaproteobacteria</taxon>
        <taxon>environmental samples</taxon>
    </lineage>
</organism>
<feature type="transmembrane region" description="Helical" evidence="6">
    <location>
        <begin position="138"/>
        <end position="161"/>
    </location>
</feature>
<evidence type="ECO:0000256" key="6">
    <source>
        <dbReference type="SAM" id="Phobius"/>
    </source>
</evidence>
<dbReference type="GO" id="GO:0005886">
    <property type="term" value="C:plasma membrane"/>
    <property type="evidence" value="ECO:0007669"/>
    <property type="project" value="UniProtKB-SubCell"/>
</dbReference>
<keyword evidence="2" id="KW-1003">Cell membrane</keyword>
<dbReference type="Pfam" id="PF02653">
    <property type="entry name" value="BPD_transp_2"/>
    <property type="match status" value="1"/>
</dbReference>
<dbReference type="CDD" id="cd06581">
    <property type="entry name" value="TM_PBP1_LivM_like"/>
    <property type="match status" value="1"/>
</dbReference>
<feature type="transmembrane region" description="Helical" evidence="6">
    <location>
        <begin position="168"/>
        <end position="186"/>
    </location>
</feature>
<proteinExistence type="predicted"/>
<name>A0A212KDV5_9PROT</name>
<evidence type="ECO:0000256" key="4">
    <source>
        <dbReference type="ARBA" id="ARBA00022989"/>
    </source>
</evidence>
<dbReference type="PANTHER" id="PTHR30482:SF10">
    <property type="entry name" value="HIGH-AFFINITY BRANCHED-CHAIN AMINO ACID TRANSPORT PROTEIN BRAE"/>
    <property type="match status" value="1"/>
</dbReference>
<gene>
    <name evidence="7" type="primary">livM</name>
    <name evidence="7" type="ORF">KL86APRO_12696</name>
</gene>
<evidence type="ECO:0000256" key="5">
    <source>
        <dbReference type="ARBA" id="ARBA00023136"/>
    </source>
</evidence>
<dbReference type="PANTHER" id="PTHR30482">
    <property type="entry name" value="HIGH-AFFINITY BRANCHED-CHAIN AMINO ACID TRANSPORT SYSTEM PERMEASE"/>
    <property type="match status" value="1"/>
</dbReference>
<feature type="transmembrane region" description="Helical" evidence="6">
    <location>
        <begin position="311"/>
        <end position="338"/>
    </location>
</feature>
<evidence type="ECO:0000256" key="3">
    <source>
        <dbReference type="ARBA" id="ARBA00022692"/>
    </source>
</evidence>